<keyword evidence="1" id="KW-0812">Transmembrane</keyword>
<evidence type="ECO:0000256" key="1">
    <source>
        <dbReference type="SAM" id="Phobius"/>
    </source>
</evidence>
<evidence type="ECO:0000313" key="3">
    <source>
        <dbReference type="Proteomes" id="UP001202827"/>
    </source>
</evidence>
<comment type="caution">
    <text evidence="2">The sequence shown here is derived from an EMBL/GenBank/DDBJ whole genome shotgun (WGS) entry which is preliminary data.</text>
</comment>
<gene>
    <name evidence="2" type="ORF">M0654_11345</name>
</gene>
<sequence length="132" mass="14957">MAGQNDEVLRALGRLEESVRLLREDFQDEKSAARESRAAIHTRLDRQQDDLSHLETTVVLSGQTVAQQRDVIAGLKETVEKDIRPTIDEVKDIKRLGRTASMIFVSLGFTAGGVFFTFWDSVRPWLGKLLMR</sequence>
<protein>
    <submittedName>
        <fullName evidence="2">DUF1515 domain-containing protein</fullName>
    </submittedName>
</protein>
<dbReference type="RefSeq" id="WP_248683190.1">
    <property type="nucleotide sequence ID" value="NZ_JALPRY010000012.1"/>
</dbReference>
<organism evidence="2 3">
    <name type="scientific">Neorhizobium turbinariae</name>
    <dbReference type="NCBI Taxonomy" id="2937795"/>
    <lineage>
        <taxon>Bacteria</taxon>
        <taxon>Pseudomonadati</taxon>
        <taxon>Pseudomonadota</taxon>
        <taxon>Alphaproteobacteria</taxon>
        <taxon>Hyphomicrobiales</taxon>
        <taxon>Rhizobiaceae</taxon>
        <taxon>Rhizobium/Agrobacterium group</taxon>
        <taxon>Neorhizobium</taxon>
    </lineage>
</organism>
<name>A0ABT0IRU6_9HYPH</name>
<dbReference type="Proteomes" id="UP001202827">
    <property type="component" value="Unassembled WGS sequence"/>
</dbReference>
<proteinExistence type="predicted"/>
<dbReference type="EMBL" id="JALPRY010000012">
    <property type="protein sequence ID" value="MCK8780581.1"/>
    <property type="molecule type" value="Genomic_DNA"/>
</dbReference>
<keyword evidence="1" id="KW-0472">Membrane</keyword>
<reference evidence="2 3" key="1">
    <citation type="submission" date="2022-04" db="EMBL/GenBank/DDBJ databases">
        <title>Rhizobium coralii sp. nov., isolated from coral Turbinaria peltata.</title>
        <authorList>
            <person name="Sun H."/>
        </authorList>
    </citation>
    <scope>NUCLEOTIDE SEQUENCE [LARGE SCALE GENOMIC DNA]</scope>
    <source>
        <strain evidence="2 3">NTR19</strain>
    </source>
</reference>
<evidence type="ECO:0000313" key="2">
    <source>
        <dbReference type="EMBL" id="MCK8780581.1"/>
    </source>
</evidence>
<accession>A0ABT0IRU6</accession>
<keyword evidence="3" id="KW-1185">Reference proteome</keyword>
<keyword evidence="1" id="KW-1133">Transmembrane helix</keyword>
<feature type="transmembrane region" description="Helical" evidence="1">
    <location>
        <begin position="100"/>
        <end position="119"/>
    </location>
</feature>